<dbReference type="Proteomes" id="UP001063166">
    <property type="component" value="Unassembled WGS sequence"/>
</dbReference>
<accession>A0A9P3PV86</accession>
<dbReference type="PANTHER" id="PTHR35848">
    <property type="entry name" value="OXALATE-BINDING PROTEIN"/>
    <property type="match status" value="1"/>
</dbReference>
<evidence type="ECO:0000256" key="3">
    <source>
        <dbReference type="PIRSR" id="PIRSR617774-2"/>
    </source>
</evidence>
<protein>
    <submittedName>
        <fullName evidence="6">Oxalate decarboxylase</fullName>
    </submittedName>
</protein>
<dbReference type="CDD" id="cd20305">
    <property type="entry name" value="cupin_OxDC_C"/>
    <property type="match status" value="1"/>
</dbReference>
<feature type="binding site" evidence="3">
    <location>
        <position position="144"/>
    </location>
    <ligand>
        <name>Mn(2+)</name>
        <dbReference type="ChEBI" id="CHEBI:29035"/>
        <label>1</label>
    </ligand>
</feature>
<dbReference type="InterPro" id="IPR051610">
    <property type="entry name" value="GPI/OXD"/>
</dbReference>
<evidence type="ECO:0000256" key="1">
    <source>
        <dbReference type="ARBA" id="ARBA00022723"/>
    </source>
</evidence>
<feature type="chain" id="PRO_5040366971" evidence="4">
    <location>
        <begin position="21"/>
        <end position="432"/>
    </location>
</feature>
<feature type="binding site" evidence="3">
    <location>
        <position position="325"/>
    </location>
    <ligand>
        <name>Mn(2+)</name>
        <dbReference type="ChEBI" id="CHEBI:29035"/>
        <label>2</label>
    </ligand>
</feature>
<comment type="caution">
    <text evidence="6">The sequence shown here is derived from an EMBL/GenBank/DDBJ whole genome shotgun (WGS) entry which is preliminary data.</text>
</comment>
<gene>
    <name evidence="6" type="ORF">LshimejAT787_1101490</name>
</gene>
<keyword evidence="3" id="KW-0464">Manganese</keyword>
<keyword evidence="7" id="KW-1185">Reference proteome</keyword>
<dbReference type="Pfam" id="PF00190">
    <property type="entry name" value="Cupin_1"/>
    <property type="match status" value="2"/>
</dbReference>
<dbReference type="SUPFAM" id="SSF51182">
    <property type="entry name" value="RmlC-like cupins"/>
    <property type="match status" value="1"/>
</dbReference>
<feature type="binding site" evidence="3">
    <location>
        <position position="327"/>
    </location>
    <ligand>
        <name>Mn(2+)</name>
        <dbReference type="ChEBI" id="CHEBI:29035"/>
        <label>2</label>
    </ligand>
</feature>
<keyword evidence="1 3" id="KW-0479">Metal-binding</keyword>
<dbReference type="GO" id="GO:0033609">
    <property type="term" value="P:oxalate metabolic process"/>
    <property type="evidence" value="ECO:0007669"/>
    <property type="project" value="InterPro"/>
</dbReference>
<dbReference type="SMART" id="SM00835">
    <property type="entry name" value="Cupin_1"/>
    <property type="match status" value="2"/>
</dbReference>
<dbReference type="InterPro" id="IPR017774">
    <property type="entry name" value="Bicupin_oxalate_deCO2ase/Oxase"/>
</dbReference>
<evidence type="ECO:0000259" key="5">
    <source>
        <dbReference type="SMART" id="SM00835"/>
    </source>
</evidence>
<evidence type="ECO:0000256" key="4">
    <source>
        <dbReference type="SAM" id="SignalP"/>
    </source>
</evidence>
<feature type="active site" description="Proton donor" evidence="2">
    <location>
        <position position="385"/>
    </location>
</feature>
<evidence type="ECO:0000313" key="6">
    <source>
        <dbReference type="EMBL" id="GLB42134.1"/>
    </source>
</evidence>
<dbReference type="CDD" id="cd20304">
    <property type="entry name" value="cupin_OxDC_N"/>
    <property type="match status" value="1"/>
</dbReference>
<dbReference type="OrthoDB" id="10263073at2759"/>
<dbReference type="EMBL" id="BRPK01000011">
    <property type="protein sequence ID" value="GLB42134.1"/>
    <property type="molecule type" value="Genomic_DNA"/>
</dbReference>
<sequence>MSLPWSTLITTFVLIRTTWCAPAPASVYQAIHGTTVHDGGSIDPNVQLWHPESHVTPQPVRGNTGAIILGPQNVVLGLQNADLVAPPSTDHGALPNLKWPMSLSHTRLGDGGWAREQNVDVLPAATALAGVNMRLKAGAVRELHWHSTAEWAYVLKGVVRISTVTPEGKVFVGDVAEGDLWYFPAGNPHSLQATNATEDGAEFLLIFDSGAFSEDATFLLTDWLTHVPKSVLAKNFGVKDLSMFDHIPEKELYIFPSSPPPEDIECDMVVPNNTPHPYTFALSKVKATKKPGGSVKVVDSRTFRAAEKISAVEVEVEVGGMRELHWHPTQPEWTFYISGEARVTVFGSSTNAQTYNFMAGDVGYIPPSFGHYVENTGNTTLKFLEIFQSGICEDIALTQWLALTPPALVKAHLGFSDEMISKLSRVKQEVVL</sequence>
<reference evidence="6" key="1">
    <citation type="submission" date="2022-07" db="EMBL/GenBank/DDBJ databases">
        <title>The genome of Lyophyllum shimeji provides insight into the initial evolution of ectomycorrhizal fungal genome.</title>
        <authorList>
            <person name="Kobayashi Y."/>
            <person name="Shibata T."/>
            <person name="Hirakawa H."/>
            <person name="Shigenobu S."/>
            <person name="Nishiyama T."/>
            <person name="Yamada A."/>
            <person name="Hasebe M."/>
            <person name="Kawaguchi M."/>
        </authorList>
    </citation>
    <scope>NUCLEOTIDE SEQUENCE</scope>
    <source>
        <strain evidence="6">AT787</strain>
    </source>
</reference>
<feature type="domain" description="Cupin type-1" evidence="5">
    <location>
        <begin position="95"/>
        <end position="253"/>
    </location>
</feature>
<proteinExistence type="predicted"/>
<dbReference type="InterPro" id="IPR006045">
    <property type="entry name" value="Cupin_1"/>
</dbReference>
<dbReference type="InterPro" id="IPR014710">
    <property type="entry name" value="RmlC-like_jellyroll"/>
</dbReference>
<dbReference type="InterPro" id="IPR011051">
    <property type="entry name" value="RmlC_Cupin_sf"/>
</dbReference>
<feature type="domain" description="Cupin type-1" evidence="5">
    <location>
        <begin position="280"/>
        <end position="421"/>
    </location>
</feature>
<name>A0A9P3PV86_LYOSH</name>
<feature type="binding site" evidence="3">
    <location>
        <position position="189"/>
    </location>
    <ligand>
        <name>Mn(2+)</name>
        <dbReference type="ChEBI" id="CHEBI:29035"/>
        <label>1</label>
    </ligand>
</feature>
<feature type="binding site" evidence="3">
    <location>
        <position position="146"/>
    </location>
    <ligand>
        <name>Mn(2+)</name>
        <dbReference type="ChEBI" id="CHEBI:29035"/>
        <label>1</label>
    </ligand>
</feature>
<dbReference type="GO" id="GO:0046872">
    <property type="term" value="F:metal ion binding"/>
    <property type="evidence" value="ECO:0007669"/>
    <property type="project" value="UniProtKB-KW"/>
</dbReference>
<feature type="binding site" evidence="3">
    <location>
        <position position="150"/>
    </location>
    <ligand>
        <name>Mn(2+)</name>
        <dbReference type="ChEBI" id="CHEBI:29035"/>
        <label>1</label>
    </ligand>
</feature>
<dbReference type="PANTHER" id="PTHR35848:SF9">
    <property type="entry name" value="SLL1358 PROTEIN"/>
    <property type="match status" value="1"/>
</dbReference>
<dbReference type="Gene3D" id="2.60.120.10">
    <property type="entry name" value="Jelly Rolls"/>
    <property type="match status" value="2"/>
</dbReference>
<keyword evidence="4" id="KW-0732">Signal</keyword>
<evidence type="ECO:0000256" key="2">
    <source>
        <dbReference type="PIRSR" id="PIRSR617774-1"/>
    </source>
</evidence>
<comment type="cofactor">
    <cofactor evidence="3">
        <name>Mn(2+)</name>
        <dbReference type="ChEBI" id="CHEBI:29035"/>
    </cofactor>
    <text evidence="3">Binds 2 manganese ions per subunit.</text>
</comment>
<organism evidence="6 7">
    <name type="scientific">Lyophyllum shimeji</name>
    <name type="common">Hon-shimeji</name>
    <name type="synonym">Tricholoma shimeji</name>
    <dbReference type="NCBI Taxonomy" id="47721"/>
    <lineage>
        <taxon>Eukaryota</taxon>
        <taxon>Fungi</taxon>
        <taxon>Dikarya</taxon>
        <taxon>Basidiomycota</taxon>
        <taxon>Agaricomycotina</taxon>
        <taxon>Agaricomycetes</taxon>
        <taxon>Agaricomycetidae</taxon>
        <taxon>Agaricales</taxon>
        <taxon>Tricholomatineae</taxon>
        <taxon>Lyophyllaceae</taxon>
        <taxon>Lyophyllum</taxon>
    </lineage>
</organism>
<dbReference type="AlphaFoldDB" id="A0A9P3PV86"/>
<evidence type="ECO:0000313" key="7">
    <source>
        <dbReference type="Proteomes" id="UP001063166"/>
    </source>
</evidence>
<feature type="binding site" evidence="3">
    <location>
        <position position="332"/>
    </location>
    <ligand>
        <name>Mn(2+)</name>
        <dbReference type="ChEBI" id="CHEBI:29035"/>
        <label>2</label>
    </ligand>
</feature>
<feature type="binding site" evidence="3">
    <location>
        <position position="371"/>
    </location>
    <ligand>
        <name>Mn(2+)</name>
        <dbReference type="ChEBI" id="CHEBI:29035"/>
        <label>2</label>
    </ligand>
</feature>
<feature type="signal peptide" evidence="4">
    <location>
        <begin position="1"/>
        <end position="20"/>
    </location>
</feature>
<dbReference type="NCBIfam" id="TIGR03404">
    <property type="entry name" value="bicupin_oxalic"/>
    <property type="match status" value="1"/>
</dbReference>